<dbReference type="Pfam" id="PF00072">
    <property type="entry name" value="Response_reg"/>
    <property type="match status" value="1"/>
</dbReference>
<evidence type="ECO:0000259" key="3">
    <source>
        <dbReference type="PROSITE" id="PS50110"/>
    </source>
</evidence>
<reference evidence="4 5" key="1">
    <citation type="submission" date="2023-12" db="EMBL/GenBank/DDBJ databases">
        <title>Baltic Sea Cyanobacteria.</title>
        <authorList>
            <person name="Delbaje E."/>
            <person name="Fewer D.P."/>
            <person name="Shishido T.K."/>
        </authorList>
    </citation>
    <scope>NUCLEOTIDE SEQUENCE [LARGE SCALE GENOMIC DNA]</scope>
    <source>
        <strain evidence="4 5">CCNP 1315</strain>
    </source>
</reference>
<dbReference type="CDD" id="cd17546">
    <property type="entry name" value="REC_hyHK_CKI1_RcsC-like"/>
    <property type="match status" value="1"/>
</dbReference>
<dbReference type="SMART" id="SM00448">
    <property type="entry name" value="REC"/>
    <property type="match status" value="1"/>
</dbReference>
<evidence type="ECO:0000313" key="4">
    <source>
        <dbReference type="EMBL" id="MEA5518394.1"/>
    </source>
</evidence>
<keyword evidence="1 2" id="KW-0597">Phosphoprotein</keyword>
<dbReference type="InterPro" id="IPR011006">
    <property type="entry name" value="CheY-like_superfamily"/>
</dbReference>
<proteinExistence type="predicted"/>
<feature type="modified residue" description="4-aspartylphosphate" evidence="2">
    <location>
        <position position="59"/>
    </location>
</feature>
<dbReference type="SUPFAM" id="SSF52172">
    <property type="entry name" value="CheY-like"/>
    <property type="match status" value="1"/>
</dbReference>
<dbReference type="PANTHER" id="PTHR44591">
    <property type="entry name" value="STRESS RESPONSE REGULATOR PROTEIN 1"/>
    <property type="match status" value="1"/>
</dbReference>
<feature type="domain" description="Response regulatory" evidence="3">
    <location>
        <begin position="9"/>
        <end position="134"/>
    </location>
</feature>
<dbReference type="PROSITE" id="PS50110">
    <property type="entry name" value="RESPONSE_REGULATORY"/>
    <property type="match status" value="1"/>
</dbReference>
<dbReference type="Proteomes" id="UP001301728">
    <property type="component" value="Unassembled WGS sequence"/>
</dbReference>
<sequence length="141" mass="16203">MNFQKDNLRILIVEDDYFLAKGMAKLIQRLSGFRVSITDKLDEVFQLCQGKEVDLIIMDIHLPEAHYEKNNVSGVDISRFLKSNPQTAKIPIILVTAYAGESERQSLLNISKADDFYPKPIIDYDNLVQSINRLCGRQERK</sequence>
<evidence type="ECO:0000256" key="1">
    <source>
        <dbReference type="ARBA" id="ARBA00022553"/>
    </source>
</evidence>
<dbReference type="EMBL" id="JAYGHT010000009">
    <property type="protein sequence ID" value="MEA5518394.1"/>
    <property type="molecule type" value="Genomic_DNA"/>
</dbReference>
<keyword evidence="5" id="KW-1185">Reference proteome</keyword>
<dbReference type="InterPro" id="IPR050595">
    <property type="entry name" value="Bact_response_regulator"/>
</dbReference>
<dbReference type="PANTHER" id="PTHR44591:SF3">
    <property type="entry name" value="RESPONSE REGULATORY DOMAIN-CONTAINING PROTEIN"/>
    <property type="match status" value="1"/>
</dbReference>
<evidence type="ECO:0000256" key="2">
    <source>
        <dbReference type="PROSITE-ProRule" id="PRU00169"/>
    </source>
</evidence>
<dbReference type="RefSeq" id="WP_323275300.1">
    <property type="nucleotide sequence ID" value="NZ_JAYGHT010000009.1"/>
</dbReference>
<comment type="caution">
    <text evidence="4">The sequence shown here is derived from an EMBL/GenBank/DDBJ whole genome shotgun (WGS) entry which is preliminary data.</text>
</comment>
<dbReference type="InterPro" id="IPR001789">
    <property type="entry name" value="Sig_transdc_resp-reg_receiver"/>
</dbReference>
<protein>
    <submittedName>
        <fullName evidence="4">Response regulator</fullName>
    </submittedName>
</protein>
<name>A0ABU5TU15_9CYAN</name>
<dbReference type="Gene3D" id="3.40.50.2300">
    <property type="match status" value="1"/>
</dbReference>
<evidence type="ECO:0000313" key="5">
    <source>
        <dbReference type="Proteomes" id="UP001301728"/>
    </source>
</evidence>
<gene>
    <name evidence="4" type="ORF">VB854_05470</name>
</gene>
<accession>A0ABU5TU15</accession>
<organism evidence="4 5">
    <name type="scientific">Limnoraphis robusta CCNP1315</name>
    <dbReference type="NCBI Taxonomy" id="3110306"/>
    <lineage>
        <taxon>Bacteria</taxon>
        <taxon>Bacillati</taxon>
        <taxon>Cyanobacteriota</taxon>
        <taxon>Cyanophyceae</taxon>
        <taxon>Oscillatoriophycideae</taxon>
        <taxon>Oscillatoriales</taxon>
        <taxon>Sirenicapillariaceae</taxon>
        <taxon>Limnoraphis</taxon>
    </lineage>
</organism>